<dbReference type="HOGENOM" id="CLU_006515_2_1_1"/>
<dbReference type="PANTHER" id="PTHR11472">
    <property type="entry name" value="DNA REPAIR DEAD HELICASE RAD3/XP-D SUBFAMILY MEMBER"/>
    <property type="match status" value="1"/>
</dbReference>
<dbReference type="InterPro" id="IPR006555">
    <property type="entry name" value="ATP-dep_Helicase_C"/>
</dbReference>
<feature type="non-terminal residue" evidence="15">
    <location>
        <position position="839"/>
    </location>
</feature>
<protein>
    <submittedName>
        <fullName evidence="15">DNA helicase</fullName>
    </submittedName>
</protein>
<keyword evidence="8" id="KW-0067">ATP-binding</keyword>
<evidence type="ECO:0000256" key="1">
    <source>
        <dbReference type="ARBA" id="ARBA00001966"/>
    </source>
</evidence>
<dbReference type="InterPro" id="IPR045028">
    <property type="entry name" value="DinG/Rad3-like"/>
</dbReference>
<dbReference type="GO" id="GO:0003678">
    <property type="term" value="F:DNA helicase activity"/>
    <property type="evidence" value="ECO:0000318"/>
    <property type="project" value="GO_Central"/>
</dbReference>
<evidence type="ECO:0000256" key="11">
    <source>
        <dbReference type="ARBA" id="ARBA00023235"/>
    </source>
</evidence>
<dbReference type="InParanoid" id="B8BWV6"/>
<proteinExistence type="inferred from homology"/>
<keyword evidence="10" id="KW-0411">Iron-sulfur</keyword>
<dbReference type="CDD" id="cd18788">
    <property type="entry name" value="SF2_C_XPD"/>
    <property type="match status" value="1"/>
</dbReference>
<dbReference type="InterPro" id="IPR010614">
    <property type="entry name" value="RAD3-like_helicase_DEAD"/>
</dbReference>
<feature type="region of interest" description="Disordered" evidence="13">
    <location>
        <begin position="39"/>
        <end position="63"/>
    </location>
</feature>
<keyword evidence="5" id="KW-0547">Nucleotide-binding</keyword>
<dbReference type="InterPro" id="IPR013020">
    <property type="entry name" value="Rad3/Chl1-like"/>
</dbReference>
<evidence type="ECO:0000256" key="5">
    <source>
        <dbReference type="ARBA" id="ARBA00022741"/>
    </source>
</evidence>
<dbReference type="InterPro" id="IPR027417">
    <property type="entry name" value="P-loop_NTPase"/>
</dbReference>
<dbReference type="GO" id="GO:0005634">
    <property type="term" value="C:nucleus"/>
    <property type="evidence" value="ECO:0000318"/>
    <property type="project" value="GO_Central"/>
</dbReference>
<comment type="subcellular location">
    <subcellularLocation>
        <location evidence="2">Nucleus</location>
    </subcellularLocation>
</comment>
<dbReference type="GO" id="GO:0006139">
    <property type="term" value="P:nucleobase-containing compound metabolic process"/>
    <property type="evidence" value="ECO:0007669"/>
    <property type="project" value="InterPro"/>
</dbReference>
<evidence type="ECO:0000256" key="3">
    <source>
        <dbReference type="ARBA" id="ARBA00008435"/>
    </source>
</evidence>
<evidence type="ECO:0000256" key="4">
    <source>
        <dbReference type="ARBA" id="ARBA00022723"/>
    </source>
</evidence>
<dbReference type="NCBIfam" id="TIGR00604">
    <property type="entry name" value="rad3"/>
    <property type="match status" value="1"/>
</dbReference>
<dbReference type="InterPro" id="IPR006554">
    <property type="entry name" value="Helicase-like_DEXD_c2"/>
</dbReference>
<dbReference type="PANTHER" id="PTHR11472:SF41">
    <property type="entry name" value="ATP-DEPENDENT DNA HELICASE DDX11-RELATED"/>
    <property type="match status" value="1"/>
</dbReference>
<comment type="cofactor">
    <cofactor evidence="1">
        <name>[4Fe-4S] cluster</name>
        <dbReference type="ChEBI" id="CHEBI:49883"/>
    </cofactor>
</comment>
<dbReference type="FunFam" id="3.40.50.300:FF:000135">
    <property type="entry name" value="DNA repair helicase RAD3, putative"/>
    <property type="match status" value="1"/>
</dbReference>
<sequence length="839" mass="93065">MLESPTGTGKSLSLACASMAWLRYCEDADINELHDGCSHTISPSPMSPSNETSKSANITTTTSTTSTKRKYDWLDSWQPSEQLISQPIISQSTKNSTNLQSNSYLTKDQQKEQVKKFAITNRTALNNELNGIRARLDRLINVAGVVHDKNNSKEGREENDFLVEEYHSDEECGGNKCGGVSSDSEDDNVALIALGPRTHSQLSQFIGELRRTHWGETVKVVALGSRSLLCGNEDVLYASKTNKKNSRRNESEITEMCLDMQKIKRDGKKKSDDGKGKKVSSCPYLASPEAVSTLAMHALVRPSDIEDTANLGKASRVCSYYASRKALAAAEVVVLPYNTLLSPQARQSVGLSIKNALIVVDEAHNLPEALRNISSCQLSLPVMEAAMSQLLAYTRRYSGRLAGRNLFYLGQIRKVLLAMIKYLKRPPPASSHGSDVTKDESIRTKEMMAAVDLMFRLKLDNVNLFALLRYLEKSRLSQKLLGFVNHTVASSEENANNTANNNDQSEFMSKHVSSLSIVETFFQRLTTTSREGKIIVEWSLESDDEESSFTTKPPTFRFLDNIVEEAHAVVLAGGTLRPFSHLAREYDVVHNTSGSSSASPPSSLVQITQQLTTFTCGHVIPPSNVVTACLSFGPTSHKLDFRHNSRSSNAMIDELGRVLLNMCNVVPSGFVVFLPSYNYESQVFQRWRSTGMLAQIDKKKRIHREPKNSRDLETALARYSTEASSSKAGALLFSVMGGKMSEGINFANDMARCVLVVGLPYPDITDPVLKEKMQCLDREYRKSGTGITGQSYYQNLCMRTVNQSVGRAIRHANDYAAIVLADYRYASEPRIWKGLPQWL</sequence>
<dbReference type="SMART" id="SM00491">
    <property type="entry name" value="HELICc2"/>
    <property type="match status" value="1"/>
</dbReference>
<evidence type="ECO:0000313" key="16">
    <source>
        <dbReference type="Proteomes" id="UP000001449"/>
    </source>
</evidence>
<keyword evidence="7 15" id="KW-0347">Helicase</keyword>
<evidence type="ECO:0000256" key="12">
    <source>
        <dbReference type="ARBA" id="ARBA00023242"/>
    </source>
</evidence>
<dbReference type="Pfam" id="PF13307">
    <property type="entry name" value="Helicase_C_2"/>
    <property type="match status" value="1"/>
</dbReference>
<reference evidence="15 16" key="2">
    <citation type="journal article" date="2008" name="Nature">
        <title>The Phaeodactylum genome reveals the evolutionary history of diatom genomes.</title>
        <authorList>
            <person name="Bowler C."/>
            <person name="Allen A.E."/>
            <person name="Badger J.H."/>
            <person name="Grimwood J."/>
            <person name="Jabbari K."/>
            <person name="Kuo A."/>
            <person name="Maheswari U."/>
            <person name="Martens C."/>
            <person name="Maumus F."/>
            <person name="Otillar R.P."/>
            <person name="Rayko E."/>
            <person name="Salamov A."/>
            <person name="Vandepoele K."/>
            <person name="Beszteri B."/>
            <person name="Gruber A."/>
            <person name="Heijde M."/>
            <person name="Katinka M."/>
            <person name="Mock T."/>
            <person name="Valentin K."/>
            <person name="Verret F."/>
            <person name="Berges J.A."/>
            <person name="Brownlee C."/>
            <person name="Cadoret J.P."/>
            <person name="Chiovitti A."/>
            <person name="Choi C.J."/>
            <person name="Coesel S."/>
            <person name="De Martino A."/>
            <person name="Detter J.C."/>
            <person name="Durkin C."/>
            <person name="Falciatore A."/>
            <person name="Fournet J."/>
            <person name="Haruta M."/>
            <person name="Huysman M.J."/>
            <person name="Jenkins B.D."/>
            <person name="Jiroutova K."/>
            <person name="Jorgensen R.E."/>
            <person name="Joubert Y."/>
            <person name="Kaplan A."/>
            <person name="Kroger N."/>
            <person name="Kroth P.G."/>
            <person name="La Roche J."/>
            <person name="Lindquist E."/>
            <person name="Lommer M."/>
            <person name="Martin-Jezequel V."/>
            <person name="Lopez P.J."/>
            <person name="Lucas S."/>
            <person name="Mangogna M."/>
            <person name="McGinnis K."/>
            <person name="Medlin L.K."/>
            <person name="Montsant A."/>
            <person name="Oudot-Le Secq M.P."/>
            <person name="Napoli C."/>
            <person name="Obornik M."/>
            <person name="Parker M.S."/>
            <person name="Petit J.L."/>
            <person name="Porcel B.M."/>
            <person name="Poulsen N."/>
            <person name="Robison M."/>
            <person name="Rychlewski L."/>
            <person name="Rynearson T.A."/>
            <person name="Schmutz J."/>
            <person name="Shapiro H."/>
            <person name="Siaut M."/>
            <person name="Stanley M."/>
            <person name="Sussman M.R."/>
            <person name="Taylor A.R."/>
            <person name="Vardi A."/>
            <person name="von Dassow P."/>
            <person name="Vyverman W."/>
            <person name="Willis A."/>
            <person name="Wyrwicz L.S."/>
            <person name="Rokhsar D.S."/>
            <person name="Weissenbach J."/>
            <person name="Armbrust E.V."/>
            <person name="Green B.R."/>
            <person name="Van de Peer Y."/>
            <person name="Grigoriev I.V."/>
        </authorList>
    </citation>
    <scope>NUCLEOTIDE SEQUENCE [LARGE SCALE GENOMIC DNA]</scope>
    <source>
        <strain evidence="15 16">CCMP1335</strain>
    </source>
</reference>
<dbReference type="InterPro" id="IPR002464">
    <property type="entry name" value="DNA/RNA_helicase_DEAH_CS"/>
</dbReference>
<reference evidence="15 16" key="1">
    <citation type="journal article" date="2004" name="Science">
        <title>The genome of the diatom Thalassiosira pseudonana: ecology, evolution, and metabolism.</title>
        <authorList>
            <person name="Armbrust E.V."/>
            <person name="Berges J.A."/>
            <person name="Bowler C."/>
            <person name="Green B.R."/>
            <person name="Martinez D."/>
            <person name="Putnam N.H."/>
            <person name="Zhou S."/>
            <person name="Allen A.E."/>
            <person name="Apt K.E."/>
            <person name="Bechner M."/>
            <person name="Brzezinski M.A."/>
            <person name="Chaal B.K."/>
            <person name="Chiovitti A."/>
            <person name="Davis A.K."/>
            <person name="Demarest M.S."/>
            <person name="Detter J.C."/>
            <person name="Glavina T."/>
            <person name="Goodstein D."/>
            <person name="Hadi M.Z."/>
            <person name="Hellsten U."/>
            <person name="Hildebrand M."/>
            <person name="Jenkins B.D."/>
            <person name="Jurka J."/>
            <person name="Kapitonov V.V."/>
            <person name="Kroger N."/>
            <person name="Lau W.W."/>
            <person name="Lane T.W."/>
            <person name="Larimer F.W."/>
            <person name="Lippmeier J.C."/>
            <person name="Lucas S."/>
            <person name="Medina M."/>
            <person name="Montsant A."/>
            <person name="Obornik M."/>
            <person name="Parker M.S."/>
            <person name="Palenik B."/>
            <person name="Pazour G.J."/>
            <person name="Richardson P.M."/>
            <person name="Rynearson T.A."/>
            <person name="Saito M.A."/>
            <person name="Schwartz D.C."/>
            <person name="Thamatrakoln K."/>
            <person name="Valentin K."/>
            <person name="Vardi A."/>
            <person name="Wilkerson F.P."/>
            <person name="Rokhsar D.S."/>
        </authorList>
    </citation>
    <scope>NUCLEOTIDE SEQUENCE [LARGE SCALE GENOMIC DNA]</scope>
    <source>
        <strain evidence="15 16">CCMP1335</strain>
    </source>
</reference>
<dbReference type="GO" id="GO:0003677">
    <property type="term" value="F:DNA binding"/>
    <property type="evidence" value="ECO:0007669"/>
    <property type="project" value="InterPro"/>
</dbReference>
<keyword evidence="11" id="KW-0413">Isomerase</keyword>
<dbReference type="PROSITE" id="PS51193">
    <property type="entry name" value="HELICASE_ATP_BIND_2"/>
    <property type="match status" value="1"/>
</dbReference>
<dbReference type="Proteomes" id="UP000001449">
    <property type="component" value="Chromosome 3"/>
</dbReference>
<keyword evidence="4" id="KW-0479">Metal-binding</keyword>
<dbReference type="PROSITE" id="PS00690">
    <property type="entry name" value="DEAH_ATP_HELICASE"/>
    <property type="match status" value="1"/>
</dbReference>
<dbReference type="STRING" id="35128.B8BWV6"/>
<dbReference type="InterPro" id="IPR014013">
    <property type="entry name" value="Helic_SF1/SF2_ATP-bd_DinG/Rad3"/>
</dbReference>
<dbReference type="SMART" id="SM00488">
    <property type="entry name" value="DEXDc2"/>
    <property type="match status" value="1"/>
</dbReference>
<evidence type="ECO:0000256" key="10">
    <source>
        <dbReference type="ARBA" id="ARBA00023014"/>
    </source>
</evidence>
<dbReference type="AlphaFoldDB" id="B8BWV6"/>
<gene>
    <name evidence="15" type="primary">Helicase_1</name>
    <name evidence="15" type="ORF">THAPSDRAFT_261639</name>
</gene>
<feature type="compositionally biased region" description="Polar residues" evidence="13">
    <location>
        <begin position="39"/>
        <end position="58"/>
    </location>
</feature>
<dbReference type="GO" id="GO:0046872">
    <property type="term" value="F:metal ion binding"/>
    <property type="evidence" value="ECO:0007669"/>
    <property type="project" value="UniProtKB-KW"/>
</dbReference>
<keyword evidence="9" id="KW-0408">Iron</keyword>
<dbReference type="Gene3D" id="3.40.50.300">
    <property type="entry name" value="P-loop containing nucleotide triphosphate hydrolases"/>
    <property type="match status" value="2"/>
</dbReference>
<feature type="domain" description="Helicase ATP-binding" evidence="14">
    <location>
        <begin position="1"/>
        <end position="413"/>
    </location>
</feature>
<evidence type="ECO:0000256" key="7">
    <source>
        <dbReference type="ARBA" id="ARBA00022806"/>
    </source>
</evidence>
<dbReference type="EMBL" id="CM000640">
    <property type="protein sequence ID" value="EED93598.1"/>
    <property type="molecule type" value="Genomic_DNA"/>
</dbReference>
<evidence type="ECO:0000256" key="2">
    <source>
        <dbReference type="ARBA" id="ARBA00004123"/>
    </source>
</evidence>
<dbReference type="RefSeq" id="XP_002288162.1">
    <property type="nucleotide sequence ID" value="XM_002288126.1"/>
</dbReference>
<dbReference type="Pfam" id="PF06733">
    <property type="entry name" value="DEAD_2"/>
    <property type="match status" value="1"/>
</dbReference>
<dbReference type="GO" id="GO:0005524">
    <property type="term" value="F:ATP binding"/>
    <property type="evidence" value="ECO:0007669"/>
    <property type="project" value="UniProtKB-KW"/>
</dbReference>
<dbReference type="GO" id="GO:0051536">
    <property type="term" value="F:iron-sulfur cluster binding"/>
    <property type="evidence" value="ECO:0007669"/>
    <property type="project" value="UniProtKB-KW"/>
</dbReference>
<evidence type="ECO:0000313" key="15">
    <source>
        <dbReference type="EMBL" id="EED93598.1"/>
    </source>
</evidence>
<evidence type="ECO:0000256" key="8">
    <source>
        <dbReference type="ARBA" id="ARBA00022840"/>
    </source>
</evidence>
<keyword evidence="16" id="KW-1185">Reference proteome</keyword>
<keyword evidence="6" id="KW-0378">Hydrolase</keyword>
<evidence type="ECO:0000256" key="13">
    <source>
        <dbReference type="SAM" id="MobiDB-lite"/>
    </source>
</evidence>
<dbReference type="OMA" id="QTHQFRD"/>
<keyword evidence="12" id="KW-0539">Nucleus</keyword>
<comment type="similarity">
    <text evidence="3">Belongs to the DEAD box helicase family. DEAH subfamily. DDX11/CHL1 sub-subfamily.</text>
</comment>
<dbReference type="KEGG" id="tps:THAPSDRAFT_261639"/>
<dbReference type="GeneID" id="7442456"/>
<organism evidence="15 16">
    <name type="scientific">Thalassiosira pseudonana</name>
    <name type="common">Marine diatom</name>
    <name type="synonym">Cyclotella nana</name>
    <dbReference type="NCBI Taxonomy" id="35128"/>
    <lineage>
        <taxon>Eukaryota</taxon>
        <taxon>Sar</taxon>
        <taxon>Stramenopiles</taxon>
        <taxon>Ochrophyta</taxon>
        <taxon>Bacillariophyta</taxon>
        <taxon>Coscinodiscophyceae</taxon>
        <taxon>Thalassiosirophycidae</taxon>
        <taxon>Thalassiosirales</taxon>
        <taxon>Thalassiosiraceae</taxon>
        <taxon>Thalassiosira</taxon>
    </lineage>
</organism>
<name>B8BWV6_THAPS</name>
<dbReference type="GO" id="GO:0016818">
    <property type="term" value="F:hydrolase activity, acting on acid anhydrides, in phosphorus-containing anhydrides"/>
    <property type="evidence" value="ECO:0007669"/>
    <property type="project" value="InterPro"/>
</dbReference>
<dbReference type="eggNOG" id="KOG1133">
    <property type="taxonomic scope" value="Eukaryota"/>
</dbReference>
<evidence type="ECO:0000256" key="9">
    <source>
        <dbReference type="ARBA" id="ARBA00023004"/>
    </source>
</evidence>
<dbReference type="GO" id="GO:0006974">
    <property type="term" value="P:DNA damage response"/>
    <property type="evidence" value="ECO:0007669"/>
    <property type="project" value="UniProtKB-ARBA"/>
</dbReference>
<evidence type="ECO:0000256" key="6">
    <source>
        <dbReference type="ARBA" id="ARBA00022801"/>
    </source>
</evidence>
<dbReference type="SMR" id="B8BWV6"/>
<dbReference type="GO" id="GO:0034085">
    <property type="term" value="P:establishment of sister chromatid cohesion"/>
    <property type="evidence" value="ECO:0000318"/>
    <property type="project" value="GO_Central"/>
</dbReference>
<accession>B8BWV6</accession>
<evidence type="ECO:0000259" key="14">
    <source>
        <dbReference type="PROSITE" id="PS51193"/>
    </source>
</evidence>
<dbReference type="PaxDb" id="35128-Thaps261639"/>